<dbReference type="PANTHER" id="PTHR10039">
    <property type="entry name" value="AMELOGENIN"/>
    <property type="match status" value="1"/>
</dbReference>
<name>A0A4Y7QBW5_9AGAM</name>
<dbReference type="PROSITE" id="PS50294">
    <property type="entry name" value="WD_REPEATS_REGION"/>
    <property type="match status" value="1"/>
</dbReference>
<feature type="repeat" description="WD" evidence="3">
    <location>
        <begin position="603"/>
        <end position="644"/>
    </location>
</feature>
<dbReference type="SUPFAM" id="SSF52540">
    <property type="entry name" value="P-loop containing nucleoside triphosphate hydrolases"/>
    <property type="match status" value="1"/>
</dbReference>
<dbReference type="InterPro" id="IPR027417">
    <property type="entry name" value="P-loop_NTPase"/>
</dbReference>
<protein>
    <recommendedName>
        <fullName evidence="4">Nephrocystin 3-like N-terminal domain-containing protein</fullName>
    </recommendedName>
</protein>
<dbReference type="Proteomes" id="UP000294933">
    <property type="component" value="Unassembled WGS sequence"/>
</dbReference>
<dbReference type="PROSITE" id="PS50082">
    <property type="entry name" value="WD_REPEATS_2"/>
    <property type="match status" value="1"/>
</dbReference>
<sequence length="649" mass="72672">MQEVHIHSSQQTSETLFDYGLSVSAKDEERLDEIKPVGLERGSPHFECMGGTREDILRHINEWIDNTDLPNILWLHGFPGVGKSTIASSLIETLRESHRLGSYFYFERAKATLTTPATLWRTVAYDLACLYPSARNMIISEWDEGVVGANTVDANKLFHHLVEKPLKSCMDIPSGRLPVVVVDALDECGGLDGVHSEHRQSLLRTIKCWSSLPSKFKLVVTSRGEDDIVQALFPLSHSIELFSGANATNQSIKDIEKFLKAQFFDIVKGYPQLSTEWPGSEVMQKLLKQPAGLFIWAKTVAEFVKLGNPVGRLKIIQNGVMPSSNMTTLYTQILNASFKNATTDEIKAFHDIVGTIVVAKIPLCHQDFANLLSLEPVMVQFICKGLQTVLDSGDVLHFTHQSFVDYLVHFAPPPFQIDVKKQNQILTIACFQVMNTALQFNICQLPTSYVCNDKFPNSQVITENTVPDHLSYACCFWANHLKATTFHIEILTQVKKFLNTQFLYWLEVLSIIKQVNTATHMLSFLMKWCDVNDKIIAFANDGIKFLRAFGNTISQSAPHLYLSALPFAPENSKVSKQFLPQFSQTLSILMGKVADWPAIQYVAEGHTDSVDSVAFSPDGKHIVSGSWDKTIRVWNTETGDIVSGPFEGH</sequence>
<dbReference type="STRING" id="50990.A0A4Y7QBW5"/>
<dbReference type="Gene3D" id="2.130.10.10">
    <property type="entry name" value="YVTN repeat-like/Quinoprotein amine dehydrogenase"/>
    <property type="match status" value="1"/>
</dbReference>
<keyword evidence="6" id="KW-1185">Reference proteome</keyword>
<evidence type="ECO:0000256" key="2">
    <source>
        <dbReference type="ARBA" id="ARBA00022737"/>
    </source>
</evidence>
<feature type="domain" description="Nephrocystin 3-like N-terminal" evidence="4">
    <location>
        <begin position="51"/>
        <end position="223"/>
    </location>
</feature>
<dbReference type="InterPro" id="IPR036322">
    <property type="entry name" value="WD40_repeat_dom_sf"/>
</dbReference>
<proteinExistence type="predicted"/>
<dbReference type="Pfam" id="PF24883">
    <property type="entry name" value="NPHP3_N"/>
    <property type="match status" value="1"/>
</dbReference>
<dbReference type="OrthoDB" id="163438at2759"/>
<keyword evidence="2" id="KW-0677">Repeat</keyword>
<dbReference type="InterPro" id="IPR056884">
    <property type="entry name" value="NPHP3-like_N"/>
</dbReference>
<dbReference type="VEuPathDB" id="FungiDB:BD410DRAFT_850870"/>
<dbReference type="PROSITE" id="PS00678">
    <property type="entry name" value="WD_REPEATS_1"/>
    <property type="match status" value="1"/>
</dbReference>
<dbReference type="SUPFAM" id="SSF50978">
    <property type="entry name" value="WD40 repeat-like"/>
    <property type="match status" value="1"/>
</dbReference>
<dbReference type="InterPro" id="IPR019775">
    <property type="entry name" value="WD40_repeat_CS"/>
</dbReference>
<dbReference type="SMART" id="SM00320">
    <property type="entry name" value="WD40"/>
    <property type="match status" value="1"/>
</dbReference>
<dbReference type="Gene3D" id="3.40.50.300">
    <property type="entry name" value="P-loop containing nucleotide triphosphate hydrolases"/>
    <property type="match status" value="1"/>
</dbReference>
<dbReference type="PANTHER" id="PTHR10039:SF14">
    <property type="entry name" value="NACHT DOMAIN-CONTAINING PROTEIN"/>
    <property type="match status" value="1"/>
</dbReference>
<dbReference type="AlphaFoldDB" id="A0A4Y7QBW5"/>
<evidence type="ECO:0000259" key="4">
    <source>
        <dbReference type="Pfam" id="PF24883"/>
    </source>
</evidence>
<evidence type="ECO:0000313" key="6">
    <source>
        <dbReference type="Proteomes" id="UP000294933"/>
    </source>
</evidence>
<evidence type="ECO:0000313" key="5">
    <source>
        <dbReference type="EMBL" id="TDL24718.1"/>
    </source>
</evidence>
<gene>
    <name evidence="5" type="ORF">BD410DRAFT_850870</name>
</gene>
<dbReference type="Pfam" id="PF00400">
    <property type="entry name" value="WD40"/>
    <property type="match status" value="1"/>
</dbReference>
<evidence type="ECO:0000256" key="3">
    <source>
        <dbReference type="PROSITE-ProRule" id="PRU00221"/>
    </source>
</evidence>
<reference evidence="5 6" key="1">
    <citation type="submission" date="2018-06" db="EMBL/GenBank/DDBJ databases">
        <title>A transcriptomic atlas of mushroom development highlights an independent origin of complex multicellularity.</title>
        <authorList>
            <consortium name="DOE Joint Genome Institute"/>
            <person name="Krizsan K."/>
            <person name="Almasi E."/>
            <person name="Merenyi Z."/>
            <person name="Sahu N."/>
            <person name="Viragh M."/>
            <person name="Koszo T."/>
            <person name="Mondo S."/>
            <person name="Kiss B."/>
            <person name="Balint B."/>
            <person name="Kues U."/>
            <person name="Barry K."/>
            <person name="Hegedus J.C."/>
            <person name="Henrissat B."/>
            <person name="Johnson J."/>
            <person name="Lipzen A."/>
            <person name="Ohm R."/>
            <person name="Nagy I."/>
            <person name="Pangilinan J."/>
            <person name="Yan J."/>
            <person name="Xiong Y."/>
            <person name="Grigoriev I.V."/>
            <person name="Hibbett D.S."/>
            <person name="Nagy L.G."/>
        </authorList>
    </citation>
    <scope>NUCLEOTIDE SEQUENCE [LARGE SCALE GENOMIC DNA]</scope>
    <source>
        <strain evidence="5 6">SZMC22713</strain>
    </source>
</reference>
<evidence type="ECO:0000256" key="1">
    <source>
        <dbReference type="ARBA" id="ARBA00022574"/>
    </source>
</evidence>
<organism evidence="5 6">
    <name type="scientific">Rickenella mellea</name>
    <dbReference type="NCBI Taxonomy" id="50990"/>
    <lineage>
        <taxon>Eukaryota</taxon>
        <taxon>Fungi</taxon>
        <taxon>Dikarya</taxon>
        <taxon>Basidiomycota</taxon>
        <taxon>Agaricomycotina</taxon>
        <taxon>Agaricomycetes</taxon>
        <taxon>Hymenochaetales</taxon>
        <taxon>Rickenellaceae</taxon>
        <taxon>Rickenella</taxon>
    </lineage>
</organism>
<accession>A0A4Y7QBW5</accession>
<dbReference type="InterPro" id="IPR001680">
    <property type="entry name" value="WD40_rpt"/>
</dbReference>
<dbReference type="InterPro" id="IPR015943">
    <property type="entry name" value="WD40/YVTN_repeat-like_dom_sf"/>
</dbReference>
<dbReference type="EMBL" id="ML170165">
    <property type="protein sequence ID" value="TDL24718.1"/>
    <property type="molecule type" value="Genomic_DNA"/>
</dbReference>
<keyword evidence="1 3" id="KW-0853">WD repeat</keyword>
<feature type="non-terminal residue" evidence="5">
    <location>
        <position position="649"/>
    </location>
</feature>